<keyword evidence="1" id="KW-0472">Membrane</keyword>
<dbReference type="Proteomes" id="UP001500449">
    <property type="component" value="Unassembled WGS sequence"/>
</dbReference>
<name>A0ABN2N328_9PSEU</name>
<evidence type="ECO:0008006" key="4">
    <source>
        <dbReference type="Google" id="ProtNLM"/>
    </source>
</evidence>
<dbReference type="EMBL" id="BAAAQK010000009">
    <property type="protein sequence ID" value="GAA1850111.1"/>
    <property type="molecule type" value="Genomic_DNA"/>
</dbReference>
<evidence type="ECO:0000256" key="1">
    <source>
        <dbReference type="SAM" id="Phobius"/>
    </source>
</evidence>
<proteinExistence type="predicted"/>
<keyword evidence="1" id="KW-1133">Transmembrane helix</keyword>
<dbReference type="RefSeq" id="WP_344417361.1">
    <property type="nucleotide sequence ID" value="NZ_BAAAQK010000009.1"/>
</dbReference>
<feature type="transmembrane region" description="Helical" evidence="1">
    <location>
        <begin position="68"/>
        <end position="88"/>
    </location>
</feature>
<keyword evidence="1" id="KW-0812">Transmembrane</keyword>
<reference evidence="2 3" key="1">
    <citation type="journal article" date="2019" name="Int. J. Syst. Evol. Microbiol.">
        <title>The Global Catalogue of Microorganisms (GCM) 10K type strain sequencing project: providing services to taxonomists for standard genome sequencing and annotation.</title>
        <authorList>
            <consortium name="The Broad Institute Genomics Platform"/>
            <consortium name="The Broad Institute Genome Sequencing Center for Infectious Disease"/>
            <person name="Wu L."/>
            <person name="Ma J."/>
        </authorList>
    </citation>
    <scope>NUCLEOTIDE SEQUENCE [LARGE SCALE GENOMIC DNA]</scope>
    <source>
        <strain evidence="2 3">JCM 16009</strain>
    </source>
</reference>
<sequence>MADWANFAVAVTGAGAALIGLLVVALSINLGQIVRSAELPGRAVLALLLLVVPLIAALLLLVPQTGVAYGVELLVAGVLLGGWIGWLVRPSSRSPEQPRAAWLAGTAGPAVLVVLTTLTGGALLAAGNPAGFYALPVLVLGGFAGALIGTWVLLVEILR</sequence>
<comment type="caution">
    <text evidence="2">The sequence shown here is derived from an EMBL/GenBank/DDBJ whole genome shotgun (WGS) entry which is preliminary data.</text>
</comment>
<protein>
    <recommendedName>
        <fullName evidence="4">Modulator of FtsH protease</fullName>
    </recommendedName>
</protein>
<gene>
    <name evidence="2" type="ORF">GCM10009836_32350</name>
</gene>
<feature type="transmembrane region" description="Helical" evidence="1">
    <location>
        <begin position="132"/>
        <end position="154"/>
    </location>
</feature>
<feature type="transmembrane region" description="Helical" evidence="1">
    <location>
        <begin position="6"/>
        <end position="31"/>
    </location>
</feature>
<evidence type="ECO:0000313" key="3">
    <source>
        <dbReference type="Proteomes" id="UP001500449"/>
    </source>
</evidence>
<organism evidence="2 3">
    <name type="scientific">Pseudonocardia ailaonensis</name>
    <dbReference type="NCBI Taxonomy" id="367279"/>
    <lineage>
        <taxon>Bacteria</taxon>
        <taxon>Bacillati</taxon>
        <taxon>Actinomycetota</taxon>
        <taxon>Actinomycetes</taxon>
        <taxon>Pseudonocardiales</taxon>
        <taxon>Pseudonocardiaceae</taxon>
        <taxon>Pseudonocardia</taxon>
    </lineage>
</organism>
<feature type="transmembrane region" description="Helical" evidence="1">
    <location>
        <begin position="100"/>
        <end position="126"/>
    </location>
</feature>
<keyword evidence="3" id="KW-1185">Reference proteome</keyword>
<evidence type="ECO:0000313" key="2">
    <source>
        <dbReference type="EMBL" id="GAA1850111.1"/>
    </source>
</evidence>
<feature type="transmembrane region" description="Helical" evidence="1">
    <location>
        <begin position="43"/>
        <end position="62"/>
    </location>
</feature>
<accession>A0ABN2N328</accession>